<dbReference type="EMBL" id="JBAHYK010000275">
    <property type="protein sequence ID" value="KAL0575773.1"/>
    <property type="molecule type" value="Genomic_DNA"/>
</dbReference>
<sequence length="231" mass="24999">MAFSDDLQNPSGTLPTLEADGKLYTSTKDVIRYIIELSGKDVRAGSSLIDAIHGQRLDPNFALHLSRSEEERKVKADGLVGAFFSGRQAALETFSKTPEAAGLNEFYAARLKANGELHAIYQGKASEEAKKDFFARSDEHFNAIATFIHDELPKHLNDSGFIGGSTPGEDDLHLGAWLARIASTNGATCGDDGLAALEKAYGKPLPSKVASYWNAWSTRPAFETVYAEGTQ</sequence>
<keyword evidence="2" id="KW-1185">Reference proteome</keyword>
<dbReference type="CDD" id="cd00299">
    <property type="entry name" value="GST_C_family"/>
    <property type="match status" value="1"/>
</dbReference>
<evidence type="ECO:0008006" key="3">
    <source>
        <dbReference type="Google" id="ProtNLM"/>
    </source>
</evidence>
<name>A0ABR3FKE1_9AGAR</name>
<accession>A0ABR3FKE1</accession>
<gene>
    <name evidence="1" type="ORF">V5O48_006192</name>
</gene>
<organism evidence="1 2">
    <name type="scientific">Marasmius crinis-equi</name>
    <dbReference type="NCBI Taxonomy" id="585013"/>
    <lineage>
        <taxon>Eukaryota</taxon>
        <taxon>Fungi</taxon>
        <taxon>Dikarya</taxon>
        <taxon>Basidiomycota</taxon>
        <taxon>Agaricomycotina</taxon>
        <taxon>Agaricomycetes</taxon>
        <taxon>Agaricomycetidae</taxon>
        <taxon>Agaricales</taxon>
        <taxon>Marasmiineae</taxon>
        <taxon>Marasmiaceae</taxon>
        <taxon>Marasmius</taxon>
    </lineage>
</organism>
<evidence type="ECO:0000313" key="2">
    <source>
        <dbReference type="Proteomes" id="UP001465976"/>
    </source>
</evidence>
<reference evidence="1 2" key="1">
    <citation type="submission" date="2024-02" db="EMBL/GenBank/DDBJ databases">
        <title>A draft genome for the cacao thread blight pathogen Marasmius crinis-equi.</title>
        <authorList>
            <person name="Cohen S.P."/>
            <person name="Baruah I.K."/>
            <person name="Amoako-Attah I."/>
            <person name="Bukari Y."/>
            <person name="Meinhardt L.W."/>
            <person name="Bailey B.A."/>
        </authorList>
    </citation>
    <scope>NUCLEOTIDE SEQUENCE [LARGE SCALE GENOMIC DNA]</scope>
    <source>
        <strain evidence="1 2">GH-76</strain>
    </source>
</reference>
<dbReference type="Proteomes" id="UP001465976">
    <property type="component" value="Unassembled WGS sequence"/>
</dbReference>
<proteinExistence type="predicted"/>
<comment type="caution">
    <text evidence="1">The sequence shown here is derived from an EMBL/GenBank/DDBJ whole genome shotgun (WGS) entry which is preliminary data.</text>
</comment>
<protein>
    <recommendedName>
        <fullName evidence="3">GST N-terminal domain-containing protein</fullName>
    </recommendedName>
</protein>
<evidence type="ECO:0000313" key="1">
    <source>
        <dbReference type="EMBL" id="KAL0575773.1"/>
    </source>
</evidence>